<keyword evidence="2" id="KW-0812">Transmembrane</keyword>
<feature type="transmembrane region" description="Helical" evidence="2">
    <location>
        <begin position="650"/>
        <end position="670"/>
    </location>
</feature>
<feature type="transmembrane region" description="Helical" evidence="2">
    <location>
        <begin position="733"/>
        <end position="759"/>
    </location>
</feature>
<dbReference type="GO" id="GO:0016020">
    <property type="term" value="C:membrane"/>
    <property type="evidence" value="ECO:0007669"/>
    <property type="project" value="TreeGrafter"/>
</dbReference>
<reference evidence="4" key="1">
    <citation type="journal article" date="2023" name="bioRxiv">
        <title>Improved chromosome-level genome assembly for marigold (Tagetes erecta).</title>
        <authorList>
            <person name="Jiang F."/>
            <person name="Yuan L."/>
            <person name="Wang S."/>
            <person name="Wang H."/>
            <person name="Xu D."/>
            <person name="Wang A."/>
            <person name="Fan W."/>
        </authorList>
    </citation>
    <scope>NUCLEOTIDE SEQUENCE</scope>
    <source>
        <strain evidence="4">WSJ</strain>
        <tissue evidence="4">Leaf</tissue>
    </source>
</reference>
<accession>A0AAD8LF99</accession>
<evidence type="ECO:0000313" key="4">
    <source>
        <dbReference type="EMBL" id="KAK1437397.1"/>
    </source>
</evidence>
<keyword evidence="1" id="KW-0040">ANK repeat</keyword>
<dbReference type="EMBL" id="JAUHHV010000001">
    <property type="protein sequence ID" value="KAK1437397.1"/>
    <property type="molecule type" value="Genomic_DNA"/>
</dbReference>
<feature type="transmembrane region" description="Helical" evidence="2">
    <location>
        <begin position="690"/>
        <end position="713"/>
    </location>
</feature>
<evidence type="ECO:0000256" key="1">
    <source>
        <dbReference type="PROSITE-ProRule" id="PRU00023"/>
    </source>
</evidence>
<comment type="caution">
    <text evidence="4">The sequence shown here is derived from an EMBL/GenBank/DDBJ whole genome shotgun (WGS) entry which is preliminary data.</text>
</comment>
<dbReference type="Pfam" id="PF12796">
    <property type="entry name" value="Ank_2"/>
    <property type="match status" value="1"/>
</dbReference>
<feature type="domain" description="PGG" evidence="3">
    <location>
        <begin position="644"/>
        <end position="758"/>
    </location>
</feature>
<dbReference type="Proteomes" id="UP001229421">
    <property type="component" value="Unassembled WGS sequence"/>
</dbReference>
<sequence length="822" mass="92861">MGGSSNELYAFAPREQVATDGIAKELAALREELKYMQASNVNVSSFVSVKLCGHSNYAIWRDQMLYLIDSQMLRDIIYNVDRRYVDRYDKLVIGWIYGSMNEKLLNKFVGSACFNNFARDVWRQLDSSYNSSLTADDEIHEEDASTDVVELGFKFGKELSKEALETEITDDNMRRRRLYKAAIEGCWWKAKSILKNAASKLEPIAENGNTILHIAVEMGHNYFVEQLLEFLTAREDILLEAVNDKGRTALHIAAVVGNINAARLLIQKRKQLLVIRDAKEKTPWDISFNITNLDVYTFLLKSMLSSGLTDLITVEGVWNPLNAAIVSNQYNLAQTILKQNLITSELSLNVALTILTLTFPASLGFAEAFIYPSLNTNGRLKTVVKRSLLFDYNFLDKCVDDIKRVEKICINACCKWLGKHSMILVVPIATLYSIYQLICLLILVLHLTLSMFYFHLWKALAVTGLPPIKNIEEKKKKYEQARELLSLICDHIDKFKGGCKITKTPMILAIREGAYEVIDEILFRSPERIMCKNEEGHNVIQLAIISRSEKLYNLIRHIVKGVEVYRTLKDSNGNSLAHLAGRLAPSIALARTTGAALQLQRELIWHNEVKTLMSPTELITMNHDKETPAMVFTREHKELMKEGEEWMKTTAESCSITAALIVTVVFAAAITVPGGNEQETGIPMLKKESAFTVFAVSNAFSLFTAAAALLMFLSILTARFSEKDFLVSLPRRLIFGLLGLFLSTTTMIVAFGAILYLVFCDHRPWMLAPIVLFSCLPISVIVMIKLPLLVDLIRSTYFPIFGNQTYLESCKIKRENTIFTDH</sequence>
<dbReference type="Gene3D" id="1.25.40.20">
    <property type="entry name" value="Ankyrin repeat-containing domain"/>
    <property type="match status" value="1"/>
</dbReference>
<keyword evidence="2" id="KW-0472">Membrane</keyword>
<keyword evidence="2" id="KW-1133">Transmembrane helix</keyword>
<evidence type="ECO:0000313" key="5">
    <source>
        <dbReference type="Proteomes" id="UP001229421"/>
    </source>
</evidence>
<feature type="transmembrane region" description="Helical" evidence="2">
    <location>
        <begin position="765"/>
        <end position="784"/>
    </location>
</feature>
<dbReference type="PANTHER" id="PTHR24177">
    <property type="entry name" value="CASKIN"/>
    <property type="match status" value="1"/>
</dbReference>
<name>A0AAD8LF99_TARER</name>
<dbReference type="PROSITE" id="PS50088">
    <property type="entry name" value="ANK_REPEAT"/>
    <property type="match status" value="2"/>
</dbReference>
<dbReference type="InterPro" id="IPR036770">
    <property type="entry name" value="Ankyrin_rpt-contain_sf"/>
</dbReference>
<protein>
    <recommendedName>
        <fullName evidence="3">PGG domain-containing protein</fullName>
    </recommendedName>
</protein>
<evidence type="ECO:0000259" key="3">
    <source>
        <dbReference type="Pfam" id="PF13962"/>
    </source>
</evidence>
<dbReference type="Pfam" id="PF13962">
    <property type="entry name" value="PGG"/>
    <property type="match status" value="1"/>
</dbReference>
<feature type="repeat" description="ANK" evidence="1">
    <location>
        <begin position="245"/>
        <end position="268"/>
    </location>
</feature>
<dbReference type="SUPFAM" id="SSF48403">
    <property type="entry name" value="Ankyrin repeat"/>
    <property type="match status" value="1"/>
</dbReference>
<evidence type="ECO:0000256" key="2">
    <source>
        <dbReference type="SAM" id="Phobius"/>
    </source>
</evidence>
<keyword evidence="5" id="KW-1185">Reference proteome</keyword>
<feature type="repeat" description="ANK" evidence="1">
    <location>
        <begin position="207"/>
        <end position="229"/>
    </location>
</feature>
<dbReference type="InterPro" id="IPR026961">
    <property type="entry name" value="PGG_dom"/>
</dbReference>
<organism evidence="4 5">
    <name type="scientific">Tagetes erecta</name>
    <name type="common">African marigold</name>
    <dbReference type="NCBI Taxonomy" id="13708"/>
    <lineage>
        <taxon>Eukaryota</taxon>
        <taxon>Viridiplantae</taxon>
        <taxon>Streptophyta</taxon>
        <taxon>Embryophyta</taxon>
        <taxon>Tracheophyta</taxon>
        <taxon>Spermatophyta</taxon>
        <taxon>Magnoliopsida</taxon>
        <taxon>eudicotyledons</taxon>
        <taxon>Gunneridae</taxon>
        <taxon>Pentapetalae</taxon>
        <taxon>asterids</taxon>
        <taxon>campanulids</taxon>
        <taxon>Asterales</taxon>
        <taxon>Asteraceae</taxon>
        <taxon>Asteroideae</taxon>
        <taxon>Heliantheae alliance</taxon>
        <taxon>Tageteae</taxon>
        <taxon>Tagetes</taxon>
    </lineage>
</organism>
<dbReference type="InterPro" id="IPR002110">
    <property type="entry name" value="Ankyrin_rpt"/>
</dbReference>
<feature type="transmembrane region" description="Helical" evidence="2">
    <location>
        <begin position="424"/>
        <end position="445"/>
    </location>
</feature>
<dbReference type="PANTHER" id="PTHR24177:SF475">
    <property type="entry name" value="ANKYRIN REPEAT-CONTAINING DOMAIN, PGG DOMAIN PROTEIN-RELATED"/>
    <property type="match status" value="1"/>
</dbReference>
<dbReference type="AlphaFoldDB" id="A0AAD8LF99"/>
<proteinExistence type="predicted"/>
<gene>
    <name evidence="4" type="ORF">QVD17_03188</name>
</gene>
<dbReference type="PROSITE" id="PS50297">
    <property type="entry name" value="ANK_REP_REGION"/>
    <property type="match status" value="2"/>
</dbReference>
<dbReference type="SMART" id="SM00248">
    <property type="entry name" value="ANK"/>
    <property type="match status" value="4"/>
</dbReference>